<reference evidence="3" key="1">
    <citation type="submission" date="2016-10" db="EMBL/GenBank/DDBJ databases">
        <authorList>
            <person name="Varghese N."/>
        </authorList>
    </citation>
    <scope>NUCLEOTIDE SEQUENCE [LARGE SCALE GENOMIC DNA]</scope>
    <source>
        <strain evidence="3">Nsp8</strain>
    </source>
</reference>
<evidence type="ECO:0008006" key="4">
    <source>
        <dbReference type="Google" id="ProtNLM"/>
    </source>
</evidence>
<gene>
    <name evidence="2" type="ORF">SAMN05216386_0815</name>
</gene>
<feature type="signal peptide" evidence="1">
    <location>
        <begin position="1"/>
        <end position="25"/>
    </location>
</feature>
<proteinExistence type="predicted"/>
<protein>
    <recommendedName>
        <fullName evidence="4">Copper resistance protein B</fullName>
    </recommendedName>
</protein>
<feature type="chain" id="PRO_5010176679" description="Copper resistance protein B" evidence="1">
    <location>
        <begin position="26"/>
        <end position="247"/>
    </location>
</feature>
<accession>A0A1I4YPM6</accession>
<name>A0A1I4YPM6_9PROT</name>
<evidence type="ECO:0000313" key="2">
    <source>
        <dbReference type="EMBL" id="SFN39971.1"/>
    </source>
</evidence>
<sequence length="247" mass="28077">MAKNLHYLIMLLAVLSCGLAGKVYAEPNDAVLSSEELGIPEPLVFDLVRPLGSPKGELEVNTLITRSSQTGEFAWAPEIEYAFADGYAVEFELPFQNSSLEEYKFGLQGTFGELLKGRMIHGWQALGRYGRQENVYSADILYLNGARISDKWSTLNMLGIRWADFGKREDIVALINNNLFYHFSRNLTLGVEMNNEIHEHKQWRYRLTPQLHYSFSSNKAVQIGGGPARLNNKKSDWLLASRFIYTF</sequence>
<keyword evidence="3" id="KW-1185">Reference proteome</keyword>
<dbReference type="AlphaFoldDB" id="A0A1I4YPM6"/>
<dbReference type="EMBL" id="FOVJ01000001">
    <property type="protein sequence ID" value="SFN39971.1"/>
    <property type="molecule type" value="Genomic_DNA"/>
</dbReference>
<organism evidence="2 3">
    <name type="scientific">Nitrosospira briensis</name>
    <dbReference type="NCBI Taxonomy" id="35799"/>
    <lineage>
        <taxon>Bacteria</taxon>
        <taxon>Pseudomonadati</taxon>
        <taxon>Pseudomonadota</taxon>
        <taxon>Betaproteobacteria</taxon>
        <taxon>Nitrosomonadales</taxon>
        <taxon>Nitrosomonadaceae</taxon>
        <taxon>Nitrosospira</taxon>
    </lineage>
</organism>
<dbReference type="RefSeq" id="WP_256208363.1">
    <property type="nucleotide sequence ID" value="NZ_FOVJ01000001.1"/>
</dbReference>
<dbReference type="PROSITE" id="PS51257">
    <property type="entry name" value="PROKAR_LIPOPROTEIN"/>
    <property type="match status" value="1"/>
</dbReference>
<evidence type="ECO:0000313" key="3">
    <source>
        <dbReference type="Proteomes" id="UP000183107"/>
    </source>
</evidence>
<evidence type="ECO:0000256" key="1">
    <source>
        <dbReference type="SAM" id="SignalP"/>
    </source>
</evidence>
<keyword evidence="1" id="KW-0732">Signal</keyword>
<dbReference type="Proteomes" id="UP000183107">
    <property type="component" value="Unassembled WGS sequence"/>
</dbReference>